<organism evidence="1">
    <name type="scientific">hydrothermal vent metagenome</name>
    <dbReference type="NCBI Taxonomy" id="652676"/>
    <lineage>
        <taxon>unclassified sequences</taxon>
        <taxon>metagenomes</taxon>
        <taxon>ecological metagenomes</taxon>
    </lineage>
</organism>
<reference evidence="1" key="1">
    <citation type="submission" date="2018-06" db="EMBL/GenBank/DDBJ databases">
        <authorList>
            <person name="Zhirakovskaya E."/>
        </authorList>
    </citation>
    <scope>NUCLEOTIDE SEQUENCE</scope>
</reference>
<dbReference type="EMBL" id="UOEC01000085">
    <property type="protein sequence ID" value="VAV90866.1"/>
    <property type="molecule type" value="Genomic_DNA"/>
</dbReference>
<gene>
    <name evidence="1" type="ORF">MNBD_ALPHA08-2474</name>
</gene>
<dbReference type="AlphaFoldDB" id="A0A3B0RQM5"/>
<sequence>MSRQHQNLHYLRTIWLQQLDLSFEVQNSDFVHTNTKYFYRLAEHSKNVYICFGFVLILLRKAIKAGQMDLIIEGGVRYADEQTT</sequence>
<accession>A0A3B0RQM5</accession>
<evidence type="ECO:0000313" key="1">
    <source>
        <dbReference type="EMBL" id="VAV90866.1"/>
    </source>
</evidence>
<proteinExistence type="predicted"/>
<protein>
    <submittedName>
        <fullName evidence="1">Uncharacterized protein</fullName>
    </submittedName>
</protein>
<name>A0A3B0RQM5_9ZZZZ</name>